<evidence type="ECO:0000256" key="3">
    <source>
        <dbReference type="ARBA" id="ARBA00022490"/>
    </source>
</evidence>
<dbReference type="SUPFAM" id="SSF47769">
    <property type="entry name" value="SAM/Pointed domain"/>
    <property type="match status" value="1"/>
</dbReference>
<dbReference type="GO" id="GO:0051015">
    <property type="term" value="F:actin filament binding"/>
    <property type="evidence" value="ECO:0007669"/>
    <property type="project" value="TreeGrafter"/>
</dbReference>
<evidence type="ECO:0000256" key="6">
    <source>
        <dbReference type="ARBA" id="ARBA00022902"/>
    </source>
</evidence>
<comment type="caution">
    <text evidence="19">The sequence shown here is derived from an EMBL/GenBank/DDBJ whole genome shotgun (WGS) entry which is preliminary data.</text>
</comment>
<evidence type="ECO:0000256" key="4">
    <source>
        <dbReference type="ARBA" id="ARBA00022553"/>
    </source>
</evidence>
<proteinExistence type="predicted"/>
<feature type="region of interest" description="Disordered" evidence="16">
    <location>
        <begin position="907"/>
        <end position="967"/>
    </location>
</feature>
<keyword evidence="3" id="KW-0963">Cytoplasm</keyword>
<evidence type="ECO:0000313" key="20">
    <source>
        <dbReference type="Proteomes" id="UP000677803"/>
    </source>
</evidence>
<dbReference type="Proteomes" id="UP000677803">
    <property type="component" value="Unassembled WGS sequence"/>
</dbReference>
<keyword evidence="7" id="KW-0770">Synapse</keyword>
<feature type="compositionally biased region" description="Polar residues" evidence="16">
    <location>
        <begin position="1142"/>
        <end position="1152"/>
    </location>
</feature>
<dbReference type="GO" id="GO:0005737">
    <property type="term" value="C:cytoplasm"/>
    <property type="evidence" value="ECO:0007669"/>
    <property type="project" value="TreeGrafter"/>
</dbReference>
<dbReference type="SMART" id="SM00228">
    <property type="entry name" value="PDZ"/>
    <property type="match status" value="1"/>
</dbReference>
<sequence>MMRTEIRGRSASPHRITYKSDFHAIKCSFDTGACLRSGTKAATVTKQSAVQPKKLLSCLSDPIMSHTSRSSSTDSRGRIQSTRGTKIRDNIFLQMDSQQSRQDGAPAMGACATPLLPPSDPSVQPQTSPFPRSRHSVISSSSVMSSLTSISTPETPLQERPSRAEDKVNVDRAALAQKFSVTRSLFENKMMESGGTNRQVSKPITVRGSKGAPDEIEEVEKGEETSGKRKHTEGDGLDKDKSINRMMDVSSLEPHVGTLTRCSKSPALDCPREMPNKSTSSHDNHDKTTVSQTDKDMGEKSIVNPCSTPEATLRAEIVSIKNESSESDENEEERVWKDSKYWLKSDKHQYKAAEESEDTLEDDVFEETTVETASVPVCPLGNYLNLKAEEDGSVTSTEHQKELSEDKLCRTIIQDGGERSRDKHQHVKEQWEGKKEEQYRQFTAQAEKSTEEKFNGKTDTGPQESVGVAESVMMQGEGKTESEGESSESQWKGRTEERGMEKEGTTYLLKEERRPEEVKHVACGIDKGKGDVEEAAVIRGIENKAFVYDQESQSNLEISASLRQTQESSMHGDNQLVYEEIPGVPDLDLQEDEEALEAAKRKVSFSTAPIKVYSTYSNAEYDRHNEDIDPVSASAEFELEKRVDRMDVIAVEIKKAEDGLGISIIGMGVGADQGLEKLGIFVKTITEGGATHRDGRIQVNDQIVEVDGVSLVGVSQLFAATVLKNTSGLVKFLIGREKEGVESEVARLINESLEMDKTKTRNRESRSSVDEDNEDNMSERGSVTEEEKEEEGEEEEEDVSLLSNLDGYQLCLKYQQLQSKLRSKTTQLQHTKVKLKALEEQQACWESQRAELEQRAEDGEEKADKVEKYWQEAQTLCRVVSQRLADAQSQTESLEIKYSKAKRLVREYQSREEEREKREADLRREMEEREKQHREILERLQIQRKESDPEGKNPSADSSVTDWYIPVPDTGRLDSSAHIARAQLAQKSKRNPPSRDKLRESFRKQVRHVRKDRDIELAISILPSCLVLQQEEAAALKPLESRSLPVITAAQNSRSDLSSTTSFFALSPQPPTCSLLTPSIFITDIITPSPCKSSASRKSKRKFPDFSGLRKSLSKKRSEKRSRSSMSSRGSCGDLVDEPTEVSPSGSVTSMPSCLPFPWFGERGREKEEEGKSGRERLRSVSSSSLPYLTTTGRRAQSIGSPVRSTIMVGHVSDHSLSGHSHSCTFSSTETLDDYPAPNNNNDLWQSRPVSEWNNQQVCLWLSAMNMDQYISEFAAKGINGTQLLSMDSQKLKALGVTSQSDRSALKKKLRDMKREEKKQGKLNAEKEGEGKDKAKIITEENSVMDIARSGRTIRTESLL</sequence>
<keyword evidence="5" id="KW-0221">Differentiation</keyword>
<dbReference type="InterPro" id="IPR036034">
    <property type="entry name" value="PDZ_sf"/>
</dbReference>
<gene>
    <name evidence="19" type="ORF">MMEN_LOCUS7909</name>
</gene>
<dbReference type="SUPFAM" id="SSF50156">
    <property type="entry name" value="PDZ domain-like"/>
    <property type="match status" value="1"/>
</dbReference>
<feature type="domain" description="SAM" evidence="17">
    <location>
        <begin position="1253"/>
        <end position="1316"/>
    </location>
</feature>
<dbReference type="CDD" id="cd09512">
    <property type="entry name" value="SAM_Neurabin-like"/>
    <property type="match status" value="1"/>
</dbReference>
<evidence type="ECO:0000256" key="5">
    <source>
        <dbReference type="ARBA" id="ARBA00022782"/>
    </source>
</evidence>
<keyword evidence="20" id="KW-1185">Reference proteome</keyword>
<feature type="compositionally biased region" description="Acidic residues" evidence="16">
    <location>
        <begin position="784"/>
        <end position="799"/>
    </location>
</feature>
<evidence type="ECO:0000259" key="18">
    <source>
        <dbReference type="PROSITE" id="PS50106"/>
    </source>
</evidence>
<evidence type="ECO:0000256" key="13">
    <source>
        <dbReference type="ARBA" id="ARBA00076637"/>
    </source>
</evidence>
<dbReference type="InterPro" id="IPR013761">
    <property type="entry name" value="SAM/pointed_sf"/>
</dbReference>
<dbReference type="InterPro" id="IPR001478">
    <property type="entry name" value="PDZ"/>
</dbReference>
<feature type="compositionally biased region" description="Basic and acidic residues" evidence="16">
    <location>
        <begin position="416"/>
        <end position="439"/>
    </location>
</feature>
<dbReference type="PROSITE" id="PS50106">
    <property type="entry name" value="PDZ"/>
    <property type="match status" value="1"/>
</dbReference>
<feature type="compositionally biased region" description="Low complexity" evidence="16">
    <location>
        <begin position="65"/>
        <end position="74"/>
    </location>
</feature>
<dbReference type="InterPro" id="IPR040645">
    <property type="entry name" value="Neurabin-1/2_PDZ"/>
</dbReference>
<feature type="region of interest" description="Disordered" evidence="16">
    <location>
        <begin position="1090"/>
        <end position="1189"/>
    </location>
</feature>
<dbReference type="GO" id="GO:0007015">
    <property type="term" value="P:actin filament organization"/>
    <property type="evidence" value="ECO:0007669"/>
    <property type="project" value="TreeGrafter"/>
</dbReference>
<feature type="compositionally biased region" description="Low complexity" evidence="16">
    <location>
        <begin position="1180"/>
        <end position="1189"/>
    </location>
</feature>
<feature type="domain" description="PDZ" evidence="18">
    <location>
        <begin position="650"/>
        <end position="738"/>
    </location>
</feature>
<evidence type="ECO:0000256" key="2">
    <source>
        <dbReference type="ARBA" id="ARBA00022473"/>
    </source>
</evidence>
<keyword evidence="8" id="KW-0175">Coiled coil</keyword>
<dbReference type="CDD" id="cd06790">
    <property type="entry name" value="PDZ_neurabin-like"/>
    <property type="match status" value="1"/>
</dbReference>
<dbReference type="GO" id="GO:0015629">
    <property type="term" value="C:actin cytoskeleton"/>
    <property type="evidence" value="ECO:0007669"/>
    <property type="project" value="TreeGrafter"/>
</dbReference>
<feature type="compositionally biased region" description="Basic and acidic residues" evidence="16">
    <location>
        <begin position="907"/>
        <end position="951"/>
    </location>
</feature>
<dbReference type="EMBL" id="CAJRST010007779">
    <property type="protein sequence ID" value="CAG5896856.1"/>
    <property type="molecule type" value="Genomic_DNA"/>
</dbReference>
<evidence type="ECO:0000259" key="17">
    <source>
        <dbReference type="PROSITE" id="PS50105"/>
    </source>
</evidence>
<dbReference type="Pfam" id="PF00595">
    <property type="entry name" value="PDZ"/>
    <property type="match status" value="1"/>
</dbReference>
<feature type="region of interest" description="Disordered" evidence="16">
    <location>
        <begin position="192"/>
        <end position="338"/>
    </location>
</feature>
<dbReference type="GO" id="GO:0030425">
    <property type="term" value="C:dendrite"/>
    <property type="evidence" value="ECO:0007669"/>
    <property type="project" value="TreeGrafter"/>
</dbReference>
<evidence type="ECO:0000256" key="15">
    <source>
        <dbReference type="ARBA" id="ARBA00082439"/>
    </source>
</evidence>
<dbReference type="OrthoDB" id="62701at2759"/>
<evidence type="ECO:0000256" key="14">
    <source>
        <dbReference type="ARBA" id="ARBA00077125"/>
    </source>
</evidence>
<evidence type="ECO:0000256" key="16">
    <source>
        <dbReference type="SAM" id="MobiDB-lite"/>
    </source>
</evidence>
<feature type="region of interest" description="Disordered" evidence="16">
    <location>
        <begin position="756"/>
        <end position="801"/>
    </location>
</feature>
<keyword evidence="6" id="KW-0524">Neurogenesis</keyword>
<feature type="region of interest" description="Disordered" evidence="16">
    <location>
        <begin position="64"/>
        <end position="167"/>
    </location>
</feature>
<dbReference type="SMART" id="SM00454">
    <property type="entry name" value="SAM"/>
    <property type="match status" value="1"/>
</dbReference>
<keyword evidence="4" id="KW-0597">Phosphoprotein</keyword>
<dbReference type="GO" id="GO:0019722">
    <property type="term" value="P:calcium-mediated signaling"/>
    <property type="evidence" value="ECO:0007669"/>
    <property type="project" value="TreeGrafter"/>
</dbReference>
<dbReference type="InterPro" id="IPR043446">
    <property type="entry name" value="Neurabin-like"/>
</dbReference>
<accession>A0A8S4AQX9</accession>
<dbReference type="Gene3D" id="2.30.42.10">
    <property type="match status" value="1"/>
</dbReference>
<evidence type="ECO:0000256" key="12">
    <source>
        <dbReference type="ARBA" id="ARBA00067399"/>
    </source>
</evidence>
<dbReference type="PANTHER" id="PTHR16154:SF26">
    <property type="entry name" value="PROTEIN PHOSPHATASE 1 REGULATORY SUBUNIT 9 LIKE"/>
    <property type="match status" value="1"/>
</dbReference>
<dbReference type="InterPro" id="IPR001660">
    <property type="entry name" value="SAM"/>
</dbReference>
<reference evidence="19" key="1">
    <citation type="submission" date="2021-05" db="EMBL/GenBank/DDBJ databases">
        <authorList>
            <person name="Tigano A."/>
        </authorList>
    </citation>
    <scope>NUCLEOTIDE SEQUENCE</scope>
</reference>
<dbReference type="Pfam" id="PF07647">
    <property type="entry name" value="SAM_2"/>
    <property type="match status" value="1"/>
</dbReference>
<keyword evidence="2" id="KW-0217">Developmental protein</keyword>
<evidence type="ECO:0000313" key="19">
    <source>
        <dbReference type="EMBL" id="CAG5896856.1"/>
    </source>
</evidence>
<feature type="compositionally biased region" description="Basic and acidic residues" evidence="16">
    <location>
        <begin position="491"/>
        <end position="504"/>
    </location>
</feature>
<evidence type="ECO:0000256" key="9">
    <source>
        <dbReference type="ARBA" id="ARBA00023203"/>
    </source>
</evidence>
<evidence type="ECO:0000256" key="1">
    <source>
        <dbReference type="ARBA" id="ARBA00004245"/>
    </source>
</evidence>
<dbReference type="PROSITE" id="PS50105">
    <property type="entry name" value="SAM_DOMAIN"/>
    <property type="match status" value="1"/>
</dbReference>
<dbReference type="FunFam" id="1.10.150.50:FF:000008">
    <property type="entry name" value="Neurabin-1 isoform 1-like protein"/>
    <property type="match status" value="1"/>
</dbReference>
<comment type="subcellular location">
    <subcellularLocation>
        <location evidence="1">Cytoplasm</location>
        <location evidence="1">Cytoskeleton</location>
    </subcellularLocation>
    <subcellularLocation>
        <location evidence="11">Synapse</location>
    </subcellularLocation>
</comment>
<dbReference type="FunFam" id="2.30.42.10:FF:000010">
    <property type="entry name" value="Neurabin-1 isoform 1"/>
    <property type="match status" value="1"/>
</dbReference>
<dbReference type="GO" id="GO:0031175">
    <property type="term" value="P:neuron projection development"/>
    <property type="evidence" value="ECO:0007669"/>
    <property type="project" value="TreeGrafter"/>
</dbReference>
<keyword evidence="10" id="KW-0206">Cytoskeleton</keyword>
<evidence type="ECO:0000256" key="7">
    <source>
        <dbReference type="ARBA" id="ARBA00023018"/>
    </source>
</evidence>
<feature type="compositionally biased region" description="Basic and acidic residues" evidence="16">
    <location>
        <begin position="1162"/>
        <end position="1179"/>
    </location>
</feature>
<dbReference type="PANTHER" id="PTHR16154">
    <property type="entry name" value="NEURABIN"/>
    <property type="match status" value="1"/>
</dbReference>
<keyword evidence="9" id="KW-0009">Actin-binding</keyword>
<feature type="compositionally biased region" description="Basic and acidic residues" evidence="16">
    <location>
        <begin position="756"/>
        <end position="769"/>
    </location>
</feature>
<dbReference type="Pfam" id="PF17817">
    <property type="entry name" value="PDZ_5"/>
    <property type="match status" value="1"/>
</dbReference>
<dbReference type="GO" id="GO:0014069">
    <property type="term" value="C:postsynaptic density"/>
    <property type="evidence" value="ECO:0007669"/>
    <property type="project" value="TreeGrafter"/>
</dbReference>
<evidence type="ECO:0000256" key="8">
    <source>
        <dbReference type="ARBA" id="ARBA00023054"/>
    </source>
</evidence>
<feature type="compositionally biased region" description="Basic and acidic residues" evidence="16">
    <location>
        <begin position="222"/>
        <end position="243"/>
    </location>
</feature>
<name>A0A8S4AQX9_9TELE</name>
<feature type="region of interest" description="Disordered" evidence="16">
    <location>
        <begin position="1303"/>
        <end position="1336"/>
    </location>
</feature>
<feature type="compositionally biased region" description="Polar residues" evidence="16">
    <location>
        <begin position="121"/>
        <end position="130"/>
    </location>
</feature>
<organism evidence="19 20">
    <name type="scientific">Menidia menidia</name>
    <name type="common">Atlantic silverside</name>
    <dbReference type="NCBI Taxonomy" id="238744"/>
    <lineage>
        <taxon>Eukaryota</taxon>
        <taxon>Metazoa</taxon>
        <taxon>Chordata</taxon>
        <taxon>Craniata</taxon>
        <taxon>Vertebrata</taxon>
        <taxon>Euteleostomi</taxon>
        <taxon>Actinopterygii</taxon>
        <taxon>Neopterygii</taxon>
        <taxon>Teleostei</taxon>
        <taxon>Neoteleostei</taxon>
        <taxon>Acanthomorphata</taxon>
        <taxon>Ovalentaria</taxon>
        <taxon>Atherinomorphae</taxon>
        <taxon>Atheriniformes</taxon>
        <taxon>Atherinopsidae</taxon>
        <taxon>Menidiinae</taxon>
        <taxon>Menidia</taxon>
    </lineage>
</organism>
<feature type="compositionally biased region" description="Basic and acidic residues" evidence="16">
    <location>
        <begin position="1313"/>
        <end position="1336"/>
    </location>
</feature>
<feature type="region of interest" description="Disordered" evidence="16">
    <location>
        <begin position="414"/>
        <end position="504"/>
    </location>
</feature>
<protein>
    <recommendedName>
        <fullName evidence="12">Neurabin-1</fullName>
    </recommendedName>
    <alternativeName>
        <fullName evidence="14">Neurabin-I</fullName>
    </alternativeName>
    <alternativeName>
        <fullName evidence="13">Neural tissue-specific F-actin-binding protein I</fullName>
    </alternativeName>
    <alternativeName>
        <fullName evidence="15">Protein phosphatase 1 regulatory subunit 9A</fullName>
    </alternativeName>
</protein>
<dbReference type="Gene3D" id="1.10.150.50">
    <property type="entry name" value="Transcription Factor, Ets-1"/>
    <property type="match status" value="1"/>
</dbReference>
<feature type="compositionally biased region" description="Basic and acidic residues" evidence="16">
    <location>
        <begin position="270"/>
        <end position="299"/>
    </location>
</feature>
<evidence type="ECO:0000256" key="11">
    <source>
        <dbReference type="ARBA" id="ARBA00034103"/>
    </source>
</evidence>
<feature type="compositionally biased region" description="Low complexity" evidence="16">
    <location>
        <begin position="136"/>
        <end position="152"/>
    </location>
</feature>
<evidence type="ECO:0000256" key="10">
    <source>
        <dbReference type="ARBA" id="ARBA00023212"/>
    </source>
</evidence>